<dbReference type="AlphaFoldDB" id="A0A2T4TXU3"/>
<accession>A0A2T4TXU3</accession>
<name>A0A2T4TXU3_9BACT</name>
<dbReference type="InterPro" id="IPR006442">
    <property type="entry name" value="Antitoxin_Phd/YefM"/>
</dbReference>
<dbReference type="OrthoDB" id="129488at2"/>
<evidence type="ECO:0000313" key="4">
    <source>
        <dbReference type="Proteomes" id="UP000241436"/>
    </source>
</evidence>
<dbReference type="SUPFAM" id="SSF143120">
    <property type="entry name" value="YefM-like"/>
    <property type="match status" value="1"/>
</dbReference>
<comment type="function">
    <text evidence="2">Antitoxin component of a type II toxin-antitoxin (TA) system.</text>
</comment>
<comment type="similarity">
    <text evidence="1 2">Belongs to the phD/YefM antitoxin family.</text>
</comment>
<proteinExistence type="inferred from homology"/>
<evidence type="ECO:0000313" key="3">
    <source>
        <dbReference type="EMBL" id="PTL35897.1"/>
    </source>
</evidence>
<protein>
    <recommendedName>
        <fullName evidence="2">Antitoxin</fullName>
    </recommendedName>
</protein>
<evidence type="ECO:0000256" key="1">
    <source>
        <dbReference type="ARBA" id="ARBA00009981"/>
    </source>
</evidence>
<dbReference type="InterPro" id="IPR036165">
    <property type="entry name" value="YefM-like_sf"/>
</dbReference>
<keyword evidence="4" id="KW-1185">Reference proteome</keyword>
<dbReference type="RefSeq" id="WP_107562812.1">
    <property type="nucleotide sequence ID" value="NZ_NVQC01000022.1"/>
</dbReference>
<reference evidence="3 4" key="1">
    <citation type="submission" date="2017-09" db="EMBL/GenBank/DDBJ databases">
        <title>Bloom of a denitrifying methanotroph, Candidatus Methylomirabilis limnetica, in a deep stratified lake.</title>
        <authorList>
            <person name="Graf J.S."/>
            <person name="Marchant H.K."/>
            <person name="Tienken D."/>
            <person name="Hach P.F."/>
            <person name="Brand A."/>
            <person name="Schubert C.J."/>
            <person name="Kuypers M.M."/>
            <person name="Milucka J."/>
        </authorList>
    </citation>
    <scope>NUCLEOTIDE SEQUENCE [LARGE SCALE GENOMIC DNA]</scope>
    <source>
        <strain evidence="3 4">Zug</strain>
    </source>
</reference>
<dbReference type="Proteomes" id="UP000241436">
    <property type="component" value="Unassembled WGS sequence"/>
</dbReference>
<dbReference type="EMBL" id="NVQC01000022">
    <property type="protein sequence ID" value="PTL35897.1"/>
    <property type="molecule type" value="Genomic_DNA"/>
</dbReference>
<dbReference type="NCBIfam" id="TIGR01552">
    <property type="entry name" value="phd_fam"/>
    <property type="match status" value="1"/>
</dbReference>
<reference evidence="4" key="2">
    <citation type="journal article" date="2018" name="Environ. Microbiol.">
        <title>Bloom of a denitrifying methanotroph, 'Candidatus Methylomirabilis limnetica', in a deep stratified lake.</title>
        <authorList>
            <person name="Graf J.S."/>
            <person name="Mayr M.J."/>
            <person name="Marchant H.K."/>
            <person name="Tienken D."/>
            <person name="Hach P.F."/>
            <person name="Brand A."/>
            <person name="Schubert C.J."/>
            <person name="Kuypers M.M."/>
            <person name="Milucka J."/>
        </authorList>
    </citation>
    <scope>NUCLEOTIDE SEQUENCE [LARGE SCALE GENOMIC DNA]</scope>
    <source>
        <strain evidence="4">Zug</strain>
    </source>
</reference>
<organism evidence="3 4">
    <name type="scientific">Candidatus Methylomirabilis limnetica</name>
    <dbReference type="NCBI Taxonomy" id="2033718"/>
    <lineage>
        <taxon>Bacteria</taxon>
        <taxon>Candidatus Methylomirabilota</taxon>
        <taxon>Candidatus Methylomirabilia</taxon>
        <taxon>Candidatus Methylomirabilales</taxon>
        <taxon>Candidatus Methylomirabilaceae</taxon>
        <taxon>Candidatus Methylomirabilis</taxon>
    </lineage>
</organism>
<comment type="caution">
    <text evidence="3">The sequence shown here is derived from an EMBL/GenBank/DDBJ whole genome shotgun (WGS) entry which is preliminary data.</text>
</comment>
<dbReference type="Pfam" id="PF02604">
    <property type="entry name" value="PhdYeFM_antitox"/>
    <property type="match status" value="1"/>
</dbReference>
<gene>
    <name evidence="3" type="ORF">CLG94_09100</name>
</gene>
<evidence type="ECO:0000256" key="2">
    <source>
        <dbReference type="RuleBase" id="RU362080"/>
    </source>
</evidence>
<dbReference type="Gene3D" id="3.40.1620.10">
    <property type="entry name" value="YefM-like domain"/>
    <property type="match status" value="1"/>
</dbReference>
<sequence length="112" mass="12778">MAKTLTALKEISALAVRQHLGEILSRVANQRDRFVIKKAGIPTAVLLSIQDYEDLDDLAQTALEQLDSEYQKSLKQARKEIEAGRYIRDEDMWRDLINKEAKARPQAAKVVR</sequence>